<keyword evidence="3" id="KW-1185">Reference proteome</keyword>
<gene>
    <name evidence="2" type="ORF">U6A24_12225</name>
</gene>
<reference evidence="2 3" key="1">
    <citation type="journal article" date="2013" name="Int. J. Syst. Evol. Microbiol.">
        <title>Aquimarina gracilis sp. nov., isolated from the gut microflora of a mussel, Mytilus coruscus, and emended description of Aquimarina spongiae.</title>
        <authorList>
            <person name="Park S.C."/>
            <person name="Choe H.N."/>
            <person name="Baik K.S."/>
            <person name="Seong C.N."/>
        </authorList>
    </citation>
    <scope>NUCLEOTIDE SEQUENCE [LARGE SCALE GENOMIC DNA]</scope>
    <source>
        <strain evidence="2 3">PSC32</strain>
    </source>
</reference>
<evidence type="ECO:0000256" key="1">
    <source>
        <dbReference type="SAM" id="SignalP"/>
    </source>
</evidence>
<sequence>MKTTLLVLTTLFLAFSTPGFAQENNPSIEVHVTNIKSNKGNISVGLYKGKDNFLRKTYKSIKVKANKSGVTVTFEDIMPGEYAISLYHDEDENEKLNTFLRIPTEPYGVSNNAKGQFGPPKWEGAKFNVESEIVVQNIKL</sequence>
<proteinExistence type="predicted"/>
<feature type="signal peptide" evidence="1">
    <location>
        <begin position="1"/>
        <end position="21"/>
    </location>
</feature>
<organism evidence="2 3">
    <name type="scientific">Aquimarina gracilis</name>
    <dbReference type="NCBI Taxonomy" id="874422"/>
    <lineage>
        <taxon>Bacteria</taxon>
        <taxon>Pseudomonadati</taxon>
        <taxon>Bacteroidota</taxon>
        <taxon>Flavobacteriia</taxon>
        <taxon>Flavobacteriales</taxon>
        <taxon>Flavobacteriaceae</taxon>
        <taxon>Aquimarina</taxon>
    </lineage>
</organism>
<keyword evidence="1" id="KW-0732">Signal</keyword>
<dbReference type="RefSeq" id="WP_324180260.1">
    <property type="nucleotide sequence ID" value="NZ_BAABAW010000024.1"/>
</dbReference>
<dbReference type="InterPro" id="IPR018673">
    <property type="entry name" value="DUF2141"/>
</dbReference>
<protein>
    <submittedName>
        <fullName evidence="2">DUF2141 domain-containing protein</fullName>
    </submittedName>
</protein>
<comment type="caution">
    <text evidence="2">The sequence shown here is derived from an EMBL/GenBank/DDBJ whole genome shotgun (WGS) entry which is preliminary data.</text>
</comment>
<name>A0ABU5ZWJ0_9FLAO</name>
<dbReference type="Pfam" id="PF09912">
    <property type="entry name" value="DUF2141"/>
    <property type="match status" value="1"/>
</dbReference>
<evidence type="ECO:0000313" key="2">
    <source>
        <dbReference type="EMBL" id="MEB3346235.1"/>
    </source>
</evidence>
<dbReference type="EMBL" id="JAYKLX010000005">
    <property type="protein sequence ID" value="MEB3346235.1"/>
    <property type="molecule type" value="Genomic_DNA"/>
</dbReference>
<dbReference type="Proteomes" id="UP001327027">
    <property type="component" value="Unassembled WGS sequence"/>
</dbReference>
<accession>A0ABU5ZWJ0</accession>
<evidence type="ECO:0000313" key="3">
    <source>
        <dbReference type="Proteomes" id="UP001327027"/>
    </source>
</evidence>
<feature type="chain" id="PRO_5046119197" evidence="1">
    <location>
        <begin position="22"/>
        <end position="140"/>
    </location>
</feature>